<dbReference type="Pfam" id="PF12730">
    <property type="entry name" value="ABC2_membrane_4"/>
    <property type="match status" value="1"/>
</dbReference>
<keyword evidence="3" id="KW-1185">Reference proteome</keyword>
<name>A0A937FAJ1_9BACT</name>
<dbReference type="RefSeq" id="WP_202245805.1">
    <property type="nucleotide sequence ID" value="NZ_JAESIY010000010.1"/>
</dbReference>
<keyword evidence="1" id="KW-0812">Transmembrane</keyword>
<keyword evidence="1" id="KW-1133">Transmembrane helix</keyword>
<feature type="transmembrane region" description="Helical" evidence="1">
    <location>
        <begin position="12"/>
        <end position="36"/>
    </location>
</feature>
<organism evidence="2 3">
    <name type="scientific">Fulvivirga sediminis</name>
    <dbReference type="NCBI Taxonomy" id="2803949"/>
    <lineage>
        <taxon>Bacteria</taxon>
        <taxon>Pseudomonadati</taxon>
        <taxon>Bacteroidota</taxon>
        <taxon>Cytophagia</taxon>
        <taxon>Cytophagales</taxon>
        <taxon>Fulvivirgaceae</taxon>
        <taxon>Fulvivirga</taxon>
    </lineage>
</organism>
<evidence type="ECO:0000313" key="2">
    <source>
        <dbReference type="EMBL" id="MBL3658012.1"/>
    </source>
</evidence>
<feature type="transmembrane region" description="Helical" evidence="1">
    <location>
        <begin position="156"/>
        <end position="178"/>
    </location>
</feature>
<accession>A0A937FAJ1</accession>
<gene>
    <name evidence="2" type="ORF">JL102_17810</name>
</gene>
<protein>
    <submittedName>
        <fullName evidence="2">ABC transporter permease</fullName>
    </submittedName>
</protein>
<dbReference type="EMBL" id="JAESIY010000010">
    <property type="protein sequence ID" value="MBL3658012.1"/>
    <property type="molecule type" value="Genomic_DNA"/>
</dbReference>
<dbReference type="AlphaFoldDB" id="A0A937FAJ1"/>
<evidence type="ECO:0000313" key="3">
    <source>
        <dbReference type="Proteomes" id="UP000659388"/>
    </source>
</evidence>
<feature type="transmembrane region" description="Helical" evidence="1">
    <location>
        <begin position="70"/>
        <end position="89"/>
    </location>
</feature>
<evidence type="ECO:0000256" key="1">
    <source>
        <dbReference type="SAM" id="Phobius"/>
    </source>
</evidence>
<proteinExistence type="predicted"/>
<keyword evidence="1" id="KW-0472">Membrane</keyword>
<dbReference type="PANTHER" id="PTHR37305">
    <property type="entry name" value="INTEGRAL MEMBRANE PROTEIN-RELATED"/>
    <property type="match status" value="1"/>
</dbReference>
<sequence length="266" mass="30762">MLKLLKIDLQKLANYRAFWVLNIMYGVLIISIPVVVLEFMKWLKEKGADFNNFDPMKIPVLHFPDIWQNITYVYTFLKIFLAIVVIISISNEFSYKTIRQNIIDGFSRMDFIKSKMSTILLLSLGSALLVFITGLLTGLIYTPDLEMGNVFDGSEFVLAYFLDLFCYLTLAFLLTVLLKRSALTVFMLLLFSPIERTIAAFFPANLKFITEYFPIHAINNLIAFPLSRYWFQEIQDYVSLSAVGVVLIYIVIFVYAIYYKLKSSDL</sequence>
<reference evidence="2" key="1">
    <citation type="submission" date="2021-01" db="EMBL/GenBank/DDBJ databases">
        <title>Fulvivirga kasyanovii gen. nov., sp nov., a novel member of the phylum Bacteroidetes isolated from seawater in a mussel farm.</title>
        <authorList>
            <person name="Zhao L.-H."/>
            <person name="Wang Z.-J."/>
        </authorList>
    </citation>
    <scope>NUCLEOTIDE SEQUENCE</scope>
    <source>
        <strain evidence="2">2943</strain>
    </source>
</reference>
<comment type="caution">
    <text evidence="2">The sequence shown here is derived from an EMBL/GenBank/DDBJ whole genome shotgun (WGS) entry which is preliminary data.</text>
</comment>
<feature type="transmembrane region" description="Helical" evidence="1">
    <location>
        <begin position="238"/>
        <end position="258"/>
    </location>
</feature>
<feature type="transmembrane region" description="Helical" evidence="1">
    <location>
        <begin position="118"/>
        <end position="141"/>
    </location>
</feature>
<dbReference type="PANTHER" id="PTHR37305:SF1">
    <property type="entry name" value="MEMBRANE PROTEIN"/>
    <property type="match status" value="1"/>
</dbReference>
<dbReference type="Proteomes" id="UP000659388">
    <property type="component" value="Unassembled WGS sequence"/>
</dbReference>